<dbReference type="SUPFAM" id="SSF52540">
    <property type="entry name" value="P-loop containing nucleoside triphosphate hydrolases"/>
    <property type="match status" value="1"/>
</dbReference>
<dbReference type="GO" id="GO:0016887">
    <property type="term" value="F:ATP hydrolysis activity"/>
    <property type="evidence" value="ECO:0007669"/>
    <property type="project" value="InterPro"/>
</dbReference>
<dbReference type="InterPro" id="IPR050763">
    <property type="entry name" value="ABC_transporter_ATP-binding"/>
</dbReference>
<dbReference type="OrthoDB" id="9801987at2"/>
<dbReference type="Gene3D" id="3.40.50.300">
    <property type="entry name" value="P-loop containing nucleotide triphosphate hydrolases"/>
    <property type="match status" value="1"/>
</dbReference>
<dbReference type="InterPro" id="IPR027417">
    <property type="entry name" value="P-loop_NTPase"/>
</dbReference>
<dbReference type="GO" id="GO:0005524">
    <property type="term" value="F:ATP binding"/>
    <property type="evidence" value="ECO:0007669"/>
    <property type="project" value="UniProtKB-KW"/>
</dbReference>
<dbReference type="Proteomes" id="UP000236654">
    <property type="component" value="Unassembled WGS sequence"/>
</dbReference>
<protein>
    <submittedName>
        <fullName evidence="7">ABC transporter ATP-binding protein</fullName>
    </submittedName>
</protein>
<comment type="similarity">
    <text evidence="1">Belongs to the ABC transporter superfamily.</text>
</comment>
<evidence type="ECO:0000313" key="8">
    <source>
        <dbReference type="Proteomes" id="UP000236654"/>
    </source>
</evidence>
<organism evidence="7 8">
    <name type="scientific">Brumimicrobium salinarum</name>
    <dbReference type="NCBI Taxonomy" id="2058658"/>
    <lineage>
        <taxon>Bacteria</taxon>
        <taxon>Pseudomonadati</taxon>
        <taxon>Bacteroidota</taxon>
        <taxon>Flavobacteriia</taxon>
        <taxon>Flavobacteriales</taxon>
        <taxon>Crocinitomicaceae</taxon>
        <taxon>Brumimicrobium</taxon>
    </lineage>
</organism>
<evidence type="ECO:0000256" key="2">
    <source>
        <dbReference type="ARBA" id="ARBA00022448"/>
    </source>
</evidence>
<evidence type="ECO:0000256" key="3">
    <source>
        <dbReference type="ARBA" id="ARBA00022458"/>
    </source>
</evidence>
<proteinExistence type="inferred from homology"/>
<dbReference type="PROSITE" id="PS50893">
    <property type="entry name" value="ABC_TRANSPORTER_2"/>
    <property type="match status" value="1"/>
</dbReference>
<name>A0A2I0R6W8_9FLAO</name>
<dbReference type="SMART" id="SM00382">
    <property type="entry name" value="AAA"/>
    <property type="match status" value="1"/>
</dbReference>
<evidence type="ECO:0000256" key="4">
    <source>
        <dbReference type="ARBA" id="ARBA00022741"/>
    </source>
</evidence>
<keyword evidence="2" id="KW-0813">Transport</keyword>
<keyword evidence="3" id="KW-0536">Nodulation</keyword>
<dbReference type="PANTHER" id="PTHR42711">
    <property type="entry name" value="ABC TRANSPORTER ATP-BINDING PROTEIN"/>
    <property type="match status" value="1"/>
</dbReference>
<dbReference type="RefSeq" id="WP_101333501.1">
    <property type="nucleotide sequence ID" value="NZ_PJNI01000001.1"/>
</dbReference>
<comment type="caution">
    <text evidence="7">The sequence shown here is derived from an EMBL/GenBank/DDBJ whole genome shotgun (WGS) entry which is preliminary data.</text>
</comment>
<dbReference type="Pfam" id="PF13732">
    <property type="entry name" value="DrrA1-3_C"/>
    <property type="match status" value="1"/>
</dbReference>
<sequence>MITVENISKYYQRQTILHDVSFSLNEGEILGLLGPNGAGKTTLMRIINQIVVADKGHITFEGNLMQEKHLLEIGYLPEERGLYQSMSVEHQISYIGRLRGMSKTDTKSQLNYWLEKFGIQAWRKLRIEELSKGMAQKVQFICAVLHEPKVLILDEPFSGFDPINIELIRQELLEFKKKGHAIIISTHNMNSVEEICDRAILINEGHKLLEGNVHEIRENHKEGIYKISFTGNMIAFANALWAGYEIIDKEIHGDDDFSVYLKMRQGNEINDLLNAVINEVKITGVETVMPSMEKVFVKTINAEKEIPHE</sequence>
<dbReference type="InterPro" id="IPR025302">
    <property type="entry name" value="DrrA1/2-like_C"/>
</dbReference>
<feature type="domain" description="ABC transporter" evidence="6">
    <location>
        <begin position="2"/>
        <end position="229"/>
    </location>
</feature>
<dbReference type="PANTHER" id="PTHR42711:SF5">
    <property type="entry name" value="ABC TRANSPORTER ATP-BINDING PROTEIN NATA"/>
    <property type="match status" value="1"/>
</dbReference>
<keyword evidence="5 7" id="KW-0067">ATP-binding</keyword>
<reference evidence="7 8" key="1">
    <citation type="submission" date="2017-12" db="EMBL/GenBank/DDBJ databases">
        <title>The draft genome sequence of Brumimicrobium saltpan LHR20.</title>
        <authorList>
            <person name="Do Z.-J."/>
            <person name="Luo H.-R."/>
        </authorList>
    </citation>
    <scope>NUCLEOTIDE SEQUENCE [LARGE SCALE GENOMIC DNA]</scope>
    <source>
        <strain evidence="7 8">LHR20</strain>
    </source>
</reference>
<dbReference type="InterPro" id="IPR017871">
    <property type="entry name" value="ABC_transporter-like_CS"/>
</dbReference>
<dbReference type="EMBL" id="PJNI01000001">
    <property type="protein sequence ID" value="PKR82317.1"/>
    <property type="molecule type" value="Genomic_DNA"/>
</dbReference>
<evidence type="ECO:0000256" key="1">
    <source>
        <dbReference type="ARBA" id="ARBA00005417"/>
    </source>
</evidence>
<keyword evidence="8" id="KW-1185">Reference proteome</keyword>
<dbReference type="Pfam" id="PF00005">
    <property type="entry name" value="ABC_tran"/>
    <property type="match status" value="1"/>
</dbReference>
<dbReference type="InterPro" id="IPR003439">
    <property type="entry name" value="ABC_transporter-like_ATP-bd"/>
</dbReference>
<dbReference type="PROSITE" id="PS00211">
    <property type="entry name" value="ABC_TRANSPORTER_1"/>
    <property type="match status" value="1"/>
</dbReference>
<gene>
    <name evidence="7" type="ORF">CW751_03005</name>
</gene>
<keyword evidence="4" id="KW-0547">Nucleotide-binding</keyword>
<accession>A0A2I0R6W8</accession>
<dbReference type="AlphaFoldDB" id="A0A2I0R6W8"/>
<evidence type="ECO:0000256" key="5">
    <source>
        <dbReference type="ARBA" id="ARBA00022840"/>
    </source>
</evidence>
<evidence type="ECO:0000313" key="7">
    <source>
        <dbReference type="EMBL" id="PKR82317.1"/>
    </source>
</evidence>
<dbReference type="InterPro" id="IPR003593">
    <property type="entry name" value="AAA+_ATPase"/>
</dbReference>
<evidence type="ECO:0000259" key="6">
    <source>
        <dbReference type="PROSITE" id="PS50893"/>
    </source>
</evidence>